<dbReference type="InterPro" id="IPR017871">
    <property type="entry name" value="ABC_transporter-like_CS"/>
</dbReference>
<dbReference type="GO" id="GO:0005524">
    <property type="term" value="F:ATP binding"/>
    <property type="evidence" value="ECO:0007669"/>
    <property type="project" value="UniProtKB-KW"/>
</dbReference>
<dbReference type="EMBL" id="CP023994">
    <property type="protein sequence ID" value="AWR21170.1"/>
    <property type="molecule type" value="Genomic_DNA"/>
</dbReference>
<dbReference type="InterPro" id="IPR011527">
    <property type="entry name" value="ABC1_TM_dom"/>
</dbReference>
<dbReference type="InterPro" id="IPR036640">
    <property type="entry name" value="ABC1_TM_sf"/>
</dbReference>
<evidence type="ECO:0000256" key="7">
    <source>
        <dbReference type="SAM" id="Phobius"/>
    </source>
</evidence>
<evidence type="ECO:0000256" key="6">
    <source>
        <dbReference type="ARBA" id="ARBA00023136"/>
    </source>
</evidence>
<dbReference type="InterPro" id="IPR003593">
    <property type="entry name" value="AAA+_ATPase"/>
</dbReference>
<evidence type="ECO:0000256" key="1">
    <source>
        <dbReference type="ARBA" id="ARBA00004651"/>
    </source>
</evidence>
<evidence type="ECO:0000256" key="5">
    <source>
        <dbReference type="ARBA" id="ARBA00022989"/>
    </source>
</evidence>
<dbReference type="Pfam" id="PF00005">
    <property type="entry name" value="ABC_tran"/>
    <property type="match status" value="1"/>
</dbReference>
<accession>A0A2Z3RXC1</accession>
<keyword evidence="4 10" id="KW-0067">ATP-binding</keyword>
<dbReference type="Pfam" id="PF00664">
    <property type="entry name" value="ABC_membrane"/>
    <property type="match status" value="1"/>
</dbReference>
<dbReference type="InterPro" id="IPR039421">
    <property type="entry name" value="Type_1_exporter"/>
</dbReference>
<keyword evidence="3" id="KW-0547">Nucleotide-binding</keyword>
<keyword evidence="2 7" id="KW-0812">Transmembrane</keyword>
<dbReference type="InterPro" id="IPR003439">
    <property type="entry name" value="ABC_transporter-like_ATP-bd"/>
</dbReference>
<feature type="domain" description="ABC transporter" evidence="8">
    <location>
        <begin position="375"/>
        <end position="585"/>
    </location>
</feature>
<feature type="domain" description="ABC transmembrane type-1" evidence="9">
    <location>
        <begin position="22"/>
        <end position="304"/>
    </location>
</feature>
<dbReference type="GO" id="GO:0005886">
    <property type="term" value="C:plasma membrane"/>
    <property type="evidence" value="ECO:0007669"/>
    <property type="project" value="UniProtKB-SubCell"/>
</dbReference>
<dbReference type="InterPro" id="IPR027417">
    <property type="entry name" value="P-loop_NTPase"/>
</dbReference>
<keyword evidence="6 7" id="KW-0472">Membrane</keyword>
<organism evidence="10 11">
    <name type="scientific">Aurantimicrobium photophilum</name>
    <dbReference type="NCBI Taxonomy" id="1987356"/>
    <lineage>
        <taxon>Bacteria</taxon>
        <taxon>Bacillati</taxon>
        <taxon>Actinomycetota</taxon>
        <taxon>Actinomycetes</taxon>
        <taxon>Micrococcales</taxon>
        <taxon>Microbacteriaceae</taxon>
        <taxon>Aurantimicrobium</taxon>
    </lineage>
</organism>
<dbReference type="InterPro" id="IPR014216">
    <property type="entry name" value="ABC_transptr_CydD"/>
</dbReference>
<feature type="transmembrane region" description="Helical" evidence="7">
    <location>
        <begin position="241"/>
        <end position="266"/>
    </location>
</feature>
<dbReference type="SUPFAM" id="SSF90123">
    <property type="entry name" value="ABC transporter transmembrane region"/>
    <property type="match status" value="1"/>
</dbReference>
<dbReference type="Gene3D" id="3.40.50.300">
    <property type="entry name" value="P-loop containing nucleotide triphosphate hydrolases"/>
    <property type="match status" value="1"/>
</dbReference>
<evidence type="ECO:0000256" key="3">
    <source>
        <dbReference type="ARBA" id="ARBA00022741"/>
    </source>
</evidence>
<protein>
    <submittedName>
        <fullName evidence="10">ATP-binding/permease protein CydD</fullName>
    </submittedName>
</protein>
<evidence type="ECO:0000313" key="11">
    <source>
        <dbReference type="Proteomes" id="UP000246894"/>
    </source>
</evidence>
<evidence type="ECO:0000313" key="10">
    <source>
        <dbReference type="EMBL" id="AWR21170.1"/>
    </source>
</evidence>
<dbReference type="Gene3D" id="1.20.1560.10">
    <property type="entry name" value="ABC transporter type 1, transmembrane domain"/>
    <property type="match status" value="1"/>
</dbReference>
<dbReference type="OrthoDB" id="9806127at2"/>
<keyword evidence="11" id="KW-1185">Reference proteome</keyword>
<evidence type="ECO:0000259" key="9">
    <source>
        <dbReference type="PROSITE" id="PS50929"/>
    </source>
</evidence>
<dbReference type="PROSITE" id="PS00211">
    <property type="entry name" value="ABC_TRANSPORTER_1"/>
    <property type="match status" value="1"/>
</dbReference>
<dbReference type="NCBIfam" id="TIGR02857">
    <property type="entry name" value="CydD"/>
    <property type="match status" value="1"/>
</dbReference>
<gene>
    <name evidence="10" type="ORF">AURMO_00557</name>
</gene>
<dbReference type="SMART" id="SM00382">
    <property type="entry name" value="AAA"/>
    <property type="match status" value="1"/>
</dbReference>
<proteinExistence type="predicted"/>
<dbReference type="PANTHER" id="PTHR24221">
    <property type="entry name" value="ATP-BINDING CASSETTE SUB-FAMILY B"/>
    <property type="match status" value="1"/>
</dbReference>
<dbReference type="AlphaFoldDB" id="A0A2Z3RXC1"/>
<dbReference type="PROSITE" id="PS50893">
    <property type="entry name" value="ABC_TRANSPORTER_2"/>
    <property type="match status" value="1"/>
</dbReference>
<evidence type="ECO:0000256" key="4">
    <source>
        <dbReference type="ARBA" id="ARBA00022840"/>
    </source>
</evidence>
<dbReference type="CDD" id="cd03228">
    <property type="entry name" value="ABCC_MRP_Like"/>
    <property type="match status" value="1"/>
</dbReference>
<keyword evidence="5 7" id="KW-1133">Transmembrane helix</keyword>
<reference evidence="10 11" key="1">
    <citation type="submission" date="2017-10" db="EMBL/GenBank/DDBJ databases">
        <title>Genome of an Actinobacterium that displays light-enhanced growth.</title>
        <authorList>
            <person name="Maresca J.A."/>
            <person name="Hempel P."/>
            <person name="Shevchenko O."/>
            <person name="Miller K.J."/>
            <person name="Hahn M.W."/>
        </authorList>
    </citation>
    <scope>NUCLEOTIDE SEQUENCE [LARGE SCALE GENOMIC DNA]</scope>
    <source>
        <strain evidence="10 11">MWH-Mo1</strain>
    </source>
</reference>
<feature type="transmembrane region" description="Helical" evidence="7">
    <location>
        <begin position="136"/>
        <end position="156"/>
    </location>
</feature>
<dbReference type="PANTHER" id="PTHR24221:SF590">
    <property type="entry name" value="COMPONENT LINKED WITH THE ASSEMBLY OF CYTOCHROME' TRANSPORT TRANSMEMBRANE ATP-BINDING PROTEIN ABC TRANSPORTER CYDD-RELATED"/>
    <property type="match status" value="1"/>
</dbReference>
<comment type="subcellular location">
    <subcellularLocation>
        <location evidence="1">Cell membrane</location>
        <topology evidence="1">Multi-pass membrane protein</topology>
    </subcellularLocation>
</comment>
<name>A0A2Z3RXC1_9MICO</name>
<evidence type="ECO:0000259" key="8">
    <source>
        <dbReference type="PROSITE" id="PS50893"/>
    </source>
</evidence>
<dbReference type="RefSeq" id="WP_110233036.1">
    <property type="nucleotide sequence ID" value="NZ_CP023994.1"/>
</dbReference>
<feature type="transmembrane region" description="Helical" evidence="7">
    <location>
        <begin position="62"/>
        <end position="83"/>
    </location>
</feature>
<dbReference type="PROSITE" id="PS50929">
    <property type="entry name" value="ABC_TM1F"/>
    <property type="match status" value="1"/>
</dbReference>
<feature type="transmembrane region" description="Helical" evidence="7">
    <location>
        <begin position="162"/>
        <end position="182"/>
    </location>
</feature>
<dbReference type="KEGG" id="aum:AURMO_00557"/>
<dbReference type="CDD" id="cd18584">
    <property type="entry name" value="ABC_6TM_AarD_CydD"/>
    <property type="match status" value="1"/>
</dbReference>
<sequence length="587" mass="62035">MATGPVDPRLLRYASAARFFLVAGAFLALAQVATTIGFAWGVAQGISGAVSGKSLHELIPSFQLILASVAVRAVVLWLMDLAATRGAAKAKSQLRLRVVAAIAKLGPQWMATHNSAQLTTIIGRGLEAMDPYFSRYLPQLILTGLATPVLLVVLFSSDFGTGLTVLITLPLIPLFMILIGWATRSVQAQQWRQLTTLSSGFLDVVEGLSTLKIFGRAQRQSEHIESLTEDYRKRTMKVLRISFLSGFTLELIASLSVALVAVSIGIRLIDGSLALSVGLFALLLTPEAYLPIRNVGAQFHAAAEGVAAADDVFDILDSADQKSVHTPRAQGSLDSAIVDNGIRRDDRELSANGREFMVTLSGPTTATQLNQGPAFTVRGLSVRLGDRQILDNLTSEFLPGAITAVVGPSGVGKSTLVNALMGFVPVRGDIGWGDTFFTGSGVARAEIAWAPQSASLVAGSIFENITLGSKGKIDSNLVQQACELAAVEDLDRELVLGVAGTGLSGGQAQRVSLARAYFRALTHNTPILVLDEPTSALDSATEKRVVEGMRTFAGSGHTVIVVSHRPAVIAAADAICQLNPVSEEVSS</sequence>
<dbReference type="Proteomes" id="UP000246894">
    <property type="component" value="Chromosome"/>
</dbReference>
<dbReference type="GO" id="GO:0016887">
    <property type="term" value="F:ATP hydrolysis activity"/>
    <property type="evidence" value="ECO:0007669"/>
    <property type="project" value="InterPro"/>
</dbReference>
<dbReference type="GO" id="GO:0140359">
    <property type="term" value="F:ABC-type transporter activity"/>
    <property type="evidence" value="ECO:0007669"/>
    <property type="project" value="InterPro"/>
</dbReference>
<evidence type="ECO:0000256" key="2">
    <source>
        <dbReference type="ARBA" id="ARBA00022692"/>
    </source>
</evidence>
<dbReference type="GO" id="GO:0042883">
    <property type="term" value="P:cysteine transport"/>
    <property type="evidence" value="ECO:0007669"/>
    <property type="project" value="InterPro"/>
</dbReference>
<feature type="transmembrane region" description="Helical" evidence="7">
    <location>
        <begin position="19"/>
        <end position="42"/>
    </location>
</feature>
<dbReference type="SUPFAM" id="SSF52540">
    <property type="entry name" value="P-loop containing nucleoside triphosphate hydrolases"/>
    <property type="match status" value="1"/>
</dbReference>